<dbReference type="STRING" id="109376.A0A0D3D4B3"/>
<dbReference type="Proteomes" id="UP000032141">
    <property type="component" value="Chromosome C7"/>
</dbReference>
<name>A0A0D3D4B3_BRAOL</name>
<organism evidence="1 2">
    <name type="scientific">Brassica oleracea var. oleracea</name>
    <dbReference type="NCBI Taxonomy" id="109376"/>
    <lineage>
        <taxon>Eukaryota</taxon>
        <taxon>Viridiplantae</taxon>
        <taxon>Streptophyta</taxon>
        <taxon>Embryophyta</taxon>
        <taxon>Tracheophyta</taxon>
        <taxon>Spermatophyta</taxon>
        <taxon>Magnoliopsida</taxon>
        <taxon>eudicotyledons</taxon>
        <taxon>Gunneridae</taxon>
        <taxon>Pentapetalae</taxon>
        <taxon>rosids</taxon>
        <taxon>malvids</taxon>
        <taxon>Brassicales</taxon>
        <taxon>Brassicaceae</taxon>
        <taxon>Brassiceae</taxon>
        <taxon>Brassica</taxon>
    </lineage>
</organism>
<reference evidence="1" key="2">
    <citation type="submission" date="2015-03" db="UniProtKB">
        <authorList>
            <consortium name="EnsemblPlants"/>
        </authorList>
    </citation>
    <scope>IDENTIFICATION</scope>
</reference>
<accession>A0A0D3D4B3</accession>
<sequence length="190" mass="21526">DPLSPSSNVSAFHYYVLNSDLLRDYPIPSTGKQSIDLFASHSNRLKVFTKEFAVIFSIYYLSDMDDVDKRMEHEIDSGEVAHAKAVSDDQRERLAMSVERLCLEIKLESRKTMMETEDLGVSALQDLSQHSHSKLYGSVNAHRLNTFRHLFSESSLYSISGFEAKPSNNKFKISYSPLYIRCVSSVDGIS</sequence>
<dbReference type="HOGENOM" id="CLU_1431432_0_0_1"/>
<protein>
    <submittedName>
        <fullName evidence="1">Uncharacterized protein</fullName>
    </submittedName>
</protein>
<dbReference type="Gramene" id="Bo7g026540.1">
    <property type="protein sequence ID" value="Bo7g026540.1"/>
    <property type="gene ID" value="Bo7g026540"/>
</dbReference>
<dbReference type="EnsemblPlants" id="Bo7g026540.1">
    <property type="protein sequence ID" value="Bo7g026540.1"/>
    <property type="gene ID" value="Bo7g026540"/>
</dbReference>
<dbReference type="OMA" id="KEFAVIF"/>
<keyword evidence="2" id="KW-1185">Reference proteome</keyword>
<proteinExistence type="predicted"/>
<evidence type="ECO:0000313" key="2">
    <source>
        <dbReference type="Proteomes" id="UP000032141"/>
    </source>
</evidence>
<dbReference type="AlphaFoldDB" id="A0A0D3D4B3"/>
<evidence type="ECO:0000313" key="1">
    <source>
        <dbReference type="EnsemblPlants" id="Bo7g026540.1"/>
    </source>
</evidence>
<reference evidence="1 2" key="1">
    <citation type="journal article" date="2014" name="Genome Biol.">
        <title>Transcriptome and methylome profiling reveals relics of genome dominance in the mesopolyploid Brassica oleracea.</title>
        <authorList>
            <person name="Parkin I.A."/>
            <person name="Koh C."/>
            <person name="Tang H."/>
            <person name="Robinson S.J."/>
            <person name="Kagale S."/>
            <person name="Clarke W.E."/>
            <person name="Town C.D."/>
            <person name="Nixon J."/>
            <person name="Krishnakumar V."/>
            <person name="Bidwell S.L."/>
            <person name="Denoeud F."/>
            <person name="Belcram H."/>
            <person name="Links M.G."/>
            <person name="Just J."/>
            <person name="Clarke C."/>
            <person name="Bender T."/>
            <person name="Huebert T."/>
            <person name="Mason A.S."/>
            <person name="Pires J.C."/>
            <person name="Barker G."/>
            <person name="Moore J."/>
            <person name="Walley P.G."/>
            <person name="Manoli S."/>
            <person name="Batley J."/>
            <person name="Edwards D."/>
            <person name="Nelson M.N."/>
            <person name="Wang X."/>
            <person name="Paterson A.H."/>
            <person name="King G."/>
            <person name="Bancroft I."/>
            <person name="Chalhoub B."/>
            <person name="Sharpe A.G."/>
        </authorList>
    </citation>
    <scope>NUCLEOTIDE SEQUENCE</scope>
    <source>
        <strain evidence="1 2">cv. TO1000</strain>
    </source>
</reference>